<feature type="compositionally biased region" description="Polar residues" evidence="1">
    <location>
        <begin position="61"/>
        <end position="70"/>
    </location>
</feature>
<dbReference type="Proteomes" id="UP000694251">
    <property type="component" value="Chromosome 6"/>
</dbReference>
<proteinExistence type="predicted"/>
<gene>
    <name evidence="2" type="ORF">ISN44_As06g045770</name>
</gene>
<protein>
    <submittedName>
        <fullName evidence="2">Uncharacterized protein</fullName>
    </submittedName>
</protein>
<feature type="region of interest" description="Disordered" evidence="1">
    <location>
        <begin position="1"/>
        <end position="149"/>
    </location>
</feature>
<feature type="compositionally biased region" description="Basic residues" evidence="1">
    <location>
        <begin position="71"/>
        <end position="83"/>
    </location>
</feature>
<feature type="compositionally biased region" description="Basic and acidic residues" evidence="1">
    <location>
        <begin position="140"/>
        <end position="149"/>
    </location>
</feature>
<evidence type="ECO:0000313" key="2">
    <source>
        <dbReference type="EMBL" id="KAG7600477.1"/>
    </source>
</evidence>
<feature type="compositionally biased region" description="Basic and acidic residues" evidence="1">
    <location>
        <begin position="117"/>
        <end position="130"/>
    </location>
</feature>
<feature type="compositionally biased region" description="Basic residues" evidence="1">
    <location>
        <begin position="95"/>
        <end position="116"/>
    </location>
</feature>
<name>A0A8T2CLY5_ARASU</name>
<reference evidence="2 3" key="1">
    <citation type="submission" date="2020-12" db="EMBL/GenBank/DDBJ databases">
        <title>Concerted genomic and epigenomic changes stabilize Arabidopsis allopolyploids.</title>
        <authorList>
            <person name="Chen Z."/>
        </authorList>
    </citation>
    <scope>NUCLEOTIDE SEQUENCE [LARGE SCALE GENOMIC DNA]</scope>
    <source>
        <strain evidence="2">As9502</strain>
        <tissue evidence="2">Leaf</tissue>
    </source>
</reference>
<evidence type="ECO:0000256" key="1">
    <source>
        <dbReference type="SAM" id="MobiDB-lite"/>
    </source>
</evidence>
<dbReference type="EMBL" id="JAEFBJ010000006">
    <property type="protein sequence ID" value="KAG7600477.1"/>
    <property type="molecule type" value="Genomic_DNA"/>
</dbReference>
<evidence type="ECO:0000313" key="3">
    <source>
        <dbReference type="Proteomes" id="UP000694251"/>
    </source>
</evidence>
<keyword evidence="3" id="KW-1185">Reference proteome</keyword>
<comment type="caution">
    <text evidence="2">The sequence shown here is derived from an EMBL/GenBank/DDBJ whole genome shotgun (WGS) entry which is preliminary data.</text>
</comment>
<feature type="compositionally biased region" description="Basic and acidic residues" evidence="1">
    <location>
        <begin position="23"/>
        <end position="33"/>
    </location>
</feature>
<accession>A0A8T2CLY5</accession>
<dbReference type="AlphaFoldDB" id="A0A8T2CLY5"/>
<organism evidence="2 3">
    <name type="scientific">Arabidopsis suecica</name>
    <name type="common">Swedish thale-cress</name>
    <name type="synonym">Cardaminopsis suecica</name>
    <dbReference type="NCBI Taxonomy" id="45249"/>
    <lineage>
        <taxon>Eukaryota</taxon>
        <taxon>Viridiplantae</taxon>
        <taxon>Streptophyta</taxon>
        <taxon>Embryophyta</taxon>
        <taxon>Tracheophyta</taxon>
        <taxon>Spermatophyta</taxon>
        <taxon>Magnoliopsida</taxon>
        <taxon>eudicotyledons</taxon>
        <taxon>Gunneridae</taxon>
        <taxon>Pentapetalae</taxon>
        <taxon>rosids</taxon>
        <taxon>malvids</taxon>
        <taxon>Brassicales</taxon>
        <taxon>Brassicaceae</taxon>
        <taxon>Camelineae</taxon>
        <taxon>Arabidopsis</taxon>
    </lineage>
</organism>
<sequence>MEPKRREATSTKSWDAKLTAETTGKKDNLDRSTSRGLLRRLRSETLGPKRQSIHLDPPPSTGSRGRSAMNSHRRTGRLARRILQHSPRETGMNHPFRKTSRAQRRTRTQAKQRKPSHGADRNRTTGEARAAKLGCLQGNDFEREKLGAR</sequence>